<feature type="domain" description="Zn(2)-C6 fungal-type" evidence="4">
    <location>
        <begin position="28"/>
        <end position="58"/>
    </location>
</feature>
<keyword evidence="2" id="KW-0539">Nucleus</keyword>
<dbReference type="SMART" id="SM00066">
    <property type="entry name" value="GAL4"/>
    <property type="match status" value="1"/>
</dbReference>
<proteinExistence type="predicted"/>
<protein>
    <recommendedName>
        <fullName evidence="4">Zn(2)-C6 fungal-type domain-containing protein</fullName>
    </recommendedName>
</protein>
<dbReference type="CDD" id="cd00067">
    <property type="entry name" value="GAL4"/>
    <property type="match status" value="1"/>
</dbReference>
<evidence type="ECO:0000256" key="3">
    <source>
        <dbReference type="SAM" id="MobiDB-lite"/>
    </source>
</evidence>
<name>A0A9P4LG44_9PLEO</name>
<dbReference type="EMBL" id="ML978321">
    <property type="protein sequence ID" value="KAF2023835.1"/>
    <property type="molecule type" value="Genomic_DNA"/>
</dbReference>
<dbReference type="CDD" id="cd12148">
    <property type="entry name" value="fungal_TF_MHR"/>
    <property type="match status" value="1"/>
</dbReference>
<dbReference type="CDD" id="cd18186">
    <property type="entry name" value="BTB_POZ_ZBTB_KLHL-like"/>
    <property type="match status" value="1"/>
</dbReference>
<keyword evidence="6" id="KW-1185">Reference proteome</keyword>
<dbReference type="OrthoDB" id="2269373at2759"/>
<dbReference type="PANTHER" id="PTHR31001:SF85">
    <property type="entry name" value="ZN(II)2CYS6 TRANSCRIPTION FACTOR (EUROFUNG)"/>
    <property type="match status" value="1"/>
</dbReference>
<evidence type="ECO:0000259" key="4">
    <source>
        <dbReference type="PROSITE" id="PS50048"/>
    </source>
</evidence>
<evidence type="ECO:0000256" key="2">
    <source>
        <dbReference type="ARBA" id="ARBA00023242"/>
    </source>
</evidence>
<dbReference type="Proteomes" id="UP000799777">
    <property type="component" value="Unassembled WGS sequence"/>
</dbReference>
<comment type="subcellular location">
    <subcellularLocation>
        <location evidence="1">Nucleus</location>
    </subcellularLocation>
</comment>
<feature type="compositionally biased region" description="Basic and acidic residues" evidence="3">
    <location>
        <begin position="609"/>
        <end position="623"/>
    </location>
</feature>
<dbReference type="InterPro" id="IPR001138">
    <property type="entry name" value="Zn2Cys6_DnaBD"/>
</dbReference>
<evidence type="ECO:0000256" key="1">
    <source>
        <dbReference type="ARBA" id="ARBA00004123"/>
    </source>
</evidence>
<dbReference type="Gene3D" id="4.10.240.10">
    <property type="entry name" value="Zn(2)-C6 fungal-type DNA-binding domain"/>
    <property type="match status" value="1"/>
</dbReference>
<dbReference type="InterPro" id="IPR036864">
    <property type="entry name" value="Zn2-C6_fun-type_DNA-bd_sf"/>
</dbReference>
<dbReference type="GO" id="GO:0005634">
    <property type="term" value="C:nucleus"/>
    <property type="evidence" value="ECO:0007669"/>
    <property type="project" value="UniProtKB-SubCell"/>
</dbReference>
<dbReference type="Pfam" id="PF00172">
    <property type="entry name" value="Zn_clus"/>
    <property type="match status" value="1"/>
</dbReference>
<feature type="region of interest" description="Disordered" evidence="3">
    <location>
        <begin position="609"/>
        <end position="634"/>
    </location>
</feature>
<dbReference type="PANTHER" id="PTHR31001">
    <property type="entry name" value="UNCHARACTERIZED TRANSCRIPTIONAL REGULATORY PROTEIN"/>
    <property type="match status" value="1"/>
</dbReference>
<dbReference type="SUPFAM" id="SSF57701">
    <property type="entry name" value="Zn2/Cys6 DNA-binding domain"/>
    <property type="match status" value="1"/>
</dbReference>
<evidence type="ECO:0000313" key="5">
    <source>
        <dbReference type="EMBL" id="KAF2023835.1"/>
    </source>
</evidence>
<dbReference type="AlphaFoldDB" id="A0A9P4LG44"/>
<accession>A0A9P4LG44</accession>
<gene>
    <name evidence="5" type="ORF">EK21DRAFT_105063</name>
</gene>
<sequence length="773" mass="86782">MAVAFVSSVMSALTTQSNAETSIQKSFSCVLCAQRKVKCDRSPGGCANCTKARVPCMYKAPPPPRRRKKGERDIDTVARLRIYEEALRQLGIDPAELARQGPSTATSIPKHATGDNGFPSIRKDLLHKTHLPAEAGVLVTNEGRSRYLENGIWVSLQSEFREAREILEESSEDDVERIGLHRDPTKLGLPPFDVEMRRRLWWTIMMLEGFSQKLAGTGTTGTVLMGDVNMPSNVNDSDLFPGMKDAPKKHEGASEMMFFLIRCHVGEFLKRSSDTHTTFDGVWNRLTTREIQVAIKSKAIDELEAMFESKFLRYCDPSIPWHLMCSQLGKSIIFMMRFMAHSTQYYKTDMAQSEKDILFGLALQVIAAQNLVYTMKEMQGFMWHVNLHFQWKAFVYVLSELRYRSEGAGVDKAWAEVEKAHDFHPSFDKELSYRALPIAVSNLTLKAWDAYIARRGVSSTGEPYFIQASKNVPQLSTPDTTSSVTPSDMAGLNSSNVIPNTNSSQTFDWNAAMDFNGDMNMTASLAETVPLDYPETMNWATWDNLLVDFQTTASTEMPIDLSSFVSGNYYDLVITFDSNTYNVHKVIVCTRADFFARSVKFGGEVETSEGKIDLPHDDPDSYDPRLPLGSNRTNATSGDMAHLESIRTTLLCQKYGYAYTYDLPHTYLLLHSKMYTLGDKYDVIGIKDLATEKFKRACAAFWDNETFAAAAHHAFSTTMGDDKGLRDIVNATVSDHMELIRKPEVRTLMIEFGGLSLGILLKKADELGWGVKK</sequence>
<dbReference type="PROSITE" id="PS00463">
    <property type="entry name" value="ZN2_CY6_FUNGAL_1"/>
    <property type="match status" value="1"/>
</dbReference>
<dbReference type="InterPro" id="IPR050613">
    <property type="entry name" value="Sec_Metabolite_Reg"/>
</dbReference>
<dbReference type="PROSITE" id="PS50048">
    <property type="entry name" value="ZN2_CY6_FUNGAL_2"/>
    <property type="match status" value="1"/>
</dbReference>
<evidence type="ECO:0000313" key="6">
    <source>
        <dbReference type="Proteomes" id="UP000799777"/>
    </source>
</evidence>
<dbReference type="GO" id="GO:0008270">
    <property type="term" value="F:zinc ion binding"/>
    <property type="evidence" value="ECO:0007669"/>
    <property type="project" value="InterPro"/>
</dbReference>
<dbReference type="GO" id="GO:0000981">
    <property type="term" value="F:DNA-binding transcription factor activity, RNA polymerase II-specific"/>
    <property type="evidence" value="ECO:0007669"/>
    <property type="project" value="InterPro"/>
</dbReference>
<dbReference type="Gene3D" id="3.30.710.10">
    <property type="entry name" value="Potassium Channel Kv1.1, Chain A"/>
    <property type="match status" value="1"/>
</dbReference>
<organism evidence="5 6">
    <name type="scientific">Setomelanomma holmii</name>
    <dbReference type="NCBI Taxonomy" id="210430"/>
    <lineage>
        <taxon>Eukaryota</taxon>
        <taxon>Fungi</taxon>
        <taxon>Dikarya</taxon>
        <taxon>Ascomycota</taxon>
        <taxon>Pezizomycotina</taxon>
        <taxon>Dothideomycetes</taxon>
        <taxon>Pleosporomycetidae</taxon>
        <taxon>Pleosporales</taxon>
        <taxon>Pleosporineae</taxon>
        <taxon>Phaeosphaeriaceae</taxon>
        <taxon>Setomelanomma</taxon>
    </lineage>
</organism>
<dbReference type="InterPro" id="IPR011333">
    <property type="entry name" value="SKP1/BTB/POZ_sf"/>
</dbReference>
<comment type="caution">
    <text evidence="5">The sequence shown here is derived from an EMBL/GenBank/DDBJ whole genome shotgun (WGS) entry which is preliminary data.</text>
</comment>
<reference evidence="5" key="1">
    <citation type="journal article" date="2020" name="Stud. Mycol.">
        <title>101 Dothideomycetes genomes: a test case for predicting lifestyles and emergence of pathogens.</title>
        <authorList>
            <person name="Haridas S."/>
            <person name="Albert R."/>
            <person name="Binder M."/>
            <person name="Bloem J."/>
            <person name="Labutti K."/>
            <person name="Salamov A."/>
            <person name="Andreopoulos B."/>
            <person name="Baker S."/>
            <person name="Barry K."/>
            <person name="Bills G."/>
            <person name="Bluhm B."/>
            <person name="Cannon C."/>
            <person name="Castanera R."/>
            <person name="Culley D."/>
            <person name="Daum C."/>
            <person name="Ezra D."/>
            <person name="Gonzalez J."/>
            <person name="Henrissat B."/>
            <person name="Kuo A."/>
            <person name="Liang C."/>
            <person name="Lipzen A."/>
            <person name="Lutzoni F."/>
            <person name="Magnuson J."/>
            <person name="Mondo S."/>
            <person name="Nolan M."/>
            <person name="Ohm R."/>
            <person name="Pangilinan J."/>
            <person name="Park H.-J."/>
            <person name="Ramirez L."/>
            <person name="Alfaro M."/>
            <person name="Sun H."/>
            <person name="Tritt A."/>
            <person name="Yoshinaga Y."/>
            <person name="Zwiers L.-H."/>
            <person name="Turgeon B."/>
            <person name="Goodwin S."/>
            <person name="Spatafora J."/>
            <person name="Crous P."/>
            <person name="Grigoriev I."/>
        </authorList>
    </citation>
    <scope>NUCLEOTIDE SEQUENCE</scope>
    <source>
        <strain evidence="5">CBS 110217</strain>
    </source>
</reference>